<dbReference type="InterPro" id="IPR009057">
    <property type="entry name" value="Homeodomain-like_sf"/>
</dbReference>
<dbReference type="EMBL" id="JACHMI010000001">
    <property type="protein sequence ID" value="MBB6545422.1"/>
    <property type="molecule type" value="Genomic_DNA"/>
</dbReference>
<dbReference type="Proteomes" id="UP000565579">
    <property type="component" value="Unassembled WGS sequence"/>
</dbReference>
<comment type="caution">
    <text evidence="1">The sequence shown here is derived from an EMBL/GenBank/DDBJ whole genome shotgun (WGS) entry which is preliminary data.</text>
</comment>
<dbReference type="InterPro" id="IPR036271">
    <property type="entry name" value="Tet_transcr_reg_TetR-rel_C_sf"/>
</dbReference>
<evidence type="ECO:0000313" key="2">
    <source>
        <dbReference type="Proteomes" id="UP000565579"/>
    </source>
</evidence>
<dbReference type="RefSeq" id="WP_185100270.1">
    <property type="nucleotide sequence ID" value="NZ_BAAAXY010000015.1"/>
</dbReference>
<name>A0A7X0NL21_9ACTN</name>
<organism evidence="1 2">
    <name type="scientific">Nonomuraea rubra</name>
    <dbReference type="NCBI Taxonomy" id="46180"/>
    <lineage>
        <taxon>Bacteria</taxon>
        <taxon>Bacillati</taxon>
        <taxon>Actinomycetota</taxon>
        <taxon>Actinomycetes</taxon>
        <taxon>Streptosporangiales</taxon>
        <taxon>Streptosporangiaceae</taxon>
        <taxon>Nonomuraea</taxon>
    </lineage>
</organism>
<dbReference type="SUPFAM" id="SSF48498">
    <property type="entry name" value="Tetracyclin repressor-like, C-terminal domain"/>
    <property type="match status" value="1"/>
</dbReference>
<dbReference type="SUPFAM" id="SSF46689">
    <property type="entry name" value="Homeodomain-like"/>
    <property type="match status" value="1"/>
</dbReference>
<proteinExistence type="predicted"/>
<gene>
    <name evidence="1" type="ORF">HD593_000217</name>
</gene>
<protein>
    <submittedName>
        <fullName evidence="1">AcrR family transcriptional regulator</fullName>
    </submittedName>
</protein>
<keyword evidence="2" id="KW-1185">Reference proteome</keyword>
<evidence type="ECO:0000313" key="1">
    <source>
        <dbReference type="EMBL" id="MBB6545422.1"/>
    </source>
</evidence>
<dbReference type="AlphaFoldDB" id="A0A7X0NL21"/>
<reference evidence="1 2" key="1">
    <citation type="submission" date="2020-08" db="EMBL/GenBank/DDBJ databases">
        <title>Sequencing the genomes of 1000 actinobacteria strains.</title>
        <authorList>
            <person name="Klenk H.-P."/>
        </authorList>
    </citation>
    <scope>NUCLEOTIDE SEQUENCE [LARGE SCALE GENOMIC DNA]</scope>
    <source>
        <strain evidence="1 2">DSM 43768</strain>
    </source>
</reference>
<dbReference type="Gene3D" id="1.10.357.10">
    <property type="entry name" value="Tetracycline Repressor, domain 2"/>
    <property type="match status" value="1"/>
</dbReference>
<accession>A0A7X0NL21</accession>
<sequence>MKTGGRTASFTLRDVVEAGTRIGLDQLSMQGVADALGVTTAALYRHVAGRSALERLVGEAILGELTLVDDPAEPAAAHLVSFAMQLRRFTLDHPGTGRYMQRLFPRGPSGLRLLEHQIIALGRRGYDPPAAVALSSAIATMAIGATVAEQERAALLGTPEAEETLAVIAGSELMRQAGAGIPAHTPEDYFVFMLTAAAEGLVTQVPPGRPVPAPGTSC</sequence>